<evidence type="ECO:0000313" key="3">
    <source>
        <dbReference type="Proteomes" id="UP001152795"/>
    </source>
</evidence>
<evidence type="ECO:0000259" key="1">
    <source>
        <dbReference type="Pfam" id="PF20478"/>
    </source>
</evidence>
<proteinExistence type="predicted"/>
<feature type="domain" description="P2X purinoreceptor 7 intracellular" evidence="1">
    <location>
        <begin position="29"/>
        <end position="86"/>
    </location>
</feature>
<protein>
    <recommendedName>
        <fullName evidence="1">P2X purinoreceptor 7 intracellular domain-containing protein</fullName>
    </recommendedName>
</protein>
<dbReference type="EMBL" id="CACRXK020017672">
    <property type="protein sequence ID" value="CAB4031493.1"/>
    <property type="molecule type" value="Genomic_DNA"/>
</dbReference>
<keyword evidence="3" id="KW-1185">Reference proteome</keyword>
<dbReference type="AlphaFoldDB" id="A0A6S7KUD3"/>
<reference evidence="2" key="1">
    <citation type="submission" date="2020-04" db="EMBL/GenBank/DDBJ databases">
        <authorList>
            <person name="Alioto T."/>
            <person name="Alioto T."/>
            <person name="Gomez Garrido J."/>
        </authorList>
    </citation>
    <scope>NUCLEOTIDE SEQUENCE</scope>
    <source>
        <strain evidence="2">A484AB</strain>
    </source>
</reference>
<evidence type="ECO:0000313" key="2">
    <source>
        <dbReference type="EMBL" id="CAB4031493.1"/>
    </source>
</evidence>
<gene>
    <name evidence="2" type="ORF">PACLA_8A024936</name>
</gene>
<dbReference type="InterPro" id="IPR046815">
    <property type="entry name" value="P2RX7_C"/>
</dbReference>
<accession>A0A6S7KUD3</accession>
<organism evidence="2 3">
    <name type="scientific">Paramuricea clavata</name>
    <name type="common">Red gorgonian</name>
    <name type="synonym">Violescent sea-whip</name>
    <dbReference type="NCBI Taxonomy" id="317549"/>
    <lineage>
        <taxon>Eukaryota</taxon>
        <taxon>Metazoa</taxon>
        <taxon>Cnidaria</taxon>
        <taxon>Anthozoa</taxon>
        <taxon>Octocorallia</taxon>
        <taxon>Malacalcyonacea</taxon>
        <taxon>Plexauridae</taxon>
        <taxon>Paramuricea</taxon>
    </lineage>
</organism>
<dbReference type="Proteomes" id="UP001152795">
    <property type="component" value="Unassembled WGS sequence"/>
</dbReference>
<sequence>TILKWQAYKVHIQILSNGKGSLDYAKNLVQFGEPPPVQPSTKPAWCVCGICRPMPTEEENNRSGKIRCTTSFMTFPSACLDRDILVMAIR</sequence>
<feature type="non-terminal residue" evidence="2">
    <location>
        <position position="90"/>
    </location>
</feature>
<name>A0A6S7KUD3_PARCT</name>
<comment type="caution">
    <text evidence="2">The sequence shown here is derived from an EMBL/GenBank/DDBJ whole genome shotgun (WGS) entry which is preliminary data.</text>
</comment>
<dbReference type="Pfam" id="PF20478">
    <property type="entry name" value="P2RX7_C"/>
    <property type="match status" value="1"/>
</dbReference>
<feature type="non-terminal residue" evidence="2">
    <location>
        <position position="1"/>
    </location>
</feature>